<protein>
    <submittedName>
        <fullName evidence="4">AarF/ABC1/UbiB kinase family protein</fullName>
    </submittedName>
</protein>
<dbReference type="InterPro" id="IPR011009">
    <property type="entry name" value="Kinase-like_dom_sf"/>
</dbReference>
<gene>
    <name evidence="4" type="ORF">QR721_12210</name>
</gene>
<keyword evidence="4" id="KW-0808">Transferase</keyword>
<evidence type="ECO:0000259" key="3">
    <source>
        <dbReference type="Pfam" id="PF03109"/>
    </source>
</evidence>
<evidence type="ECO:0000313" key="5">
    <source>
        <dbReference type="Proteomes" id="UP001180087"/>
    </source>
</evidence>
<dbReference type="CDD" id="cd05121">
    <property type="entry name" value="ABC1_ADCK3-like"/>
    <property type="match status" value="1"/>
</dbReference>
<keyword evidence="2" id="KW-0812">Transmembrane</keyword>
<dbReference type="InterPro" id="IPR050154">
    <property type="entry name" value="UbiB_kinase"/>
</dbReference>
<dbReference type="PANTHER" id="PTHR10566">
    <property type="entry name" value="CHAPERONE-ACTIVITY OF BC1 COMPLEX CABC1 -RELATED"/>
    <property type="match status" value="1"/>
</dbReference>
<feature type="transmembrane region" description="Helical" evidence="2">
    <location>
        <begin position="498"/>
        <end position="520"/>
    </location>
</feature>
<evidence type="ECO:0000313" key="4">
    <source>
        <dbReference type="EMBL" id="WLV24390.1"/>
    </source>
</evidence>
<name>A0ABY9KU83_9BACI</name>
<dbReference type="PANTHER" id="PTHR10566:SF113">
    <property type="entry name" value="PROTEIN ACTIVITY OF BC1 COMPLEX KINASE 7, CHLOROPLASTIC"/>
    <property type="match status" value="1"/>
</dbReference>
<proteinExistence type="inferred from homology"/>
<dbReference type="GO" id="GO:0016301">
    <property type="term" value="F:kinase activity"/>
    <property type="evidence" value="ECO:0007669"/>
    <property type="project" value="UniProtKB-KW"/>
</dbReference>
<keyword evidence="2" id="KW-1133">Transmembrane helix</keyword>
<feature type="transmembrane region" description="Helical" evidence="2">
    <location>
        <begin position="532"/>
        <end position="552"/>
    </location>
</feature>
<dbReference type="RefSeq" id="WP_348027364.1">
    <property type="nucleotide sequence ID" value="NZ_CP129113.1"/>
</dbReference>
<accession>A0ABY9KU83</accession>
<keyword evidence="2" id="KW-0472">Membrane</keyword>
<keyword evidence="5" id="KW-1185">Reference proteome</keyword>
<dbReference type="EMBL" id="CP129113">
    <property type="protein sequence ID" value="WLV24390.1"/>
    <property type="molecule type" value="Genomic_DNA"/>
</dbReference>
<organism evidence="4 5">
    <name type="scientific">Aciduricibacillus chroicocephali</name>
    <dbReference type="NCBI Taxonomy" id="3054939"/>
    <lineage>
        <taxon>Bacteria</taxon>
        <taxon>Bacillati</taxon>
        <taxon>Bacillota</taxon>
        <taxon>Bacilli</taxon>
        <taxon>Bacillales</taxon>
        <taxon>Bacillaceae</taxon>
        <taxon>Aciduricibacillus</taxon>
    </lineage>
</organism>
<keyword evidence="4" id="KW-0418">Kinase</keyword>
<dbReference type="InterPro" id="IPR004147">
    <property type="entry name" value="ABC1_dom"/>
</dbReference>
<reference evidence="4" key="1">
    <citation type="submission" date="2023-06" db="EMBL/GenBank/DDBJ databases">
        <title>A Treasure from Seagulls: Isolation and Description of Aciduricobacillus qingdaonensis gen. nov., sp. nov., a Rare Obligately Uric Acid-utilizing Member in the Family Bacillaceae.</title>
        <authorList>
            <person name="Liu W."/>
            <person name="Wang B."/>
        </authorList>
    </citation>
    <scope>NUCLEOTIDE SEQUENCE</scope>
    <source>
        <strain evidence="4">44XB</strain>
    </source>
</reference>
<dbReference type="SUPFAM" id="SSF56112">
    <property type="entry name" value="Protein kinase-like (PK-like)"/>
    <property type="match status" value="1"/>
</dbReference>
<dbReference type="Pfam" id="PF03109">
    <property type="entry name" value="ABC1"/>
    <property type="match status" value="1"/>
</dbReference>
<feature type="domain" description="ABC1 atypical kinase-like" evidence="3">
    <location>
        <begin position="93"/>
        <end position="337"/>
    </location>
</feature>
<evidence type="ECO:0000256" key="1">
    <source>
        <dbReference type="ARBA" id="ARBA00009670"/>
    </source>
</evidence>
<comment type="similarity">
    <text evidence="1">Belongs to the protein kinase superfamily. ADCK protein kinase family.</text>
</comment>
<evidence type="ECO:0000256" key="2">
    <source>
        <dbReference type="SAM" id="Phobius"/>
    </source>
</evidence>
<dbReference type="Proteomes" id="UP001180087">
    <property type="component" value="Chromosome"/>
</dbReference>
<sequence>MSINKGLRHTKRLQEILNAFLRNGLSHFLHRIGLTNRVKDEEADPEINMNTKDIGVKLRRSLQELGPAFIKLGQMASTRRDFVPEEIAHELEKLQDEVESISFEKIRSIVEQELGNSLENLFKSFSEIPLATASIGQVHLAELHTGEHVAIKVQRPDIKPIVENDLEILHGITGLMESRLKWAKNYHLQKRLDEFADSLREELDYRIEGRNCDRISKQFEKDKTVHIPKIYWEFTTKNVLTMERIQGIKVTNVAKLEAAGLNRKLIAKRLADSIFQQVLMAGTFHGDPHAGNIFVMPGNVISYIDFGMVGKMSEDLRYHFVSLLLDLKKGDSRGIINTFQKMDILEDEENTYSLQKDLDMLIAKYYDVSLSNISLGNVMGEIFVIAYRNKVQLPEGITLLGKAILTMEDIMDKLDPSFSIMKAVEPFAEKLVKERYRPDNIARHAWDRMLEDTEILFSLPRNLRDIMGLVKKGKIRLDINVTELQTLLLRMDKISNRVSFSIILLAFSILMAGLIIGASISGQTTMLWRLPVIEIGSIIASLMFLFMVFSIFRSGRM</sequence>